<dbReference type="EMBL" id="SWFS01000097">
    <property type="protein sequence ID" value="KAA8916456.1"/>
    <property type="molecule type" value="Genomic_DNA"/>
</dbReference>
<feature type="region of interest" description="Disordered" evidence="1">
    <location>
        <begin position="1"/>
        <end position="35"/>
    </location>
</feature>
<protein>
    <submittedName>
        <fullName evidence="2">Uncharacterized protein</fullName>
    </submittedName>
</protein>
<dbReference type="InterPro" id="IPR053203">
    <property type="entry name" value="Cisplatin_resist-associated"/>
</dbReference>
<proteinExistence type="predicted"/>
<dbReference type="InterPro" id="IPR022024">
    <property type="entry name" value="DUF3602"/>
</dbReference>
<name>A0A642VAY6_9ASCO</name>
<comment type="caution">
    <text evidence="2">The sequence shown here is derived from an EMBL/GenBank/DDBJ whole genome shotgun (WGS) entry which is preliminary data.</text>
</comment>
<dbReference type="PANTHER" id="PTHR34693:SF1">
    <property type="entry name" value="PROTEIN PAR32"/>
    <property type="match status" value="1"/>
</dbReference>
<dbReference type="Pfam" id="PF12223">
    <property type="entry name" value="DUF3602"/>
    <property type="match status" value="1"/>
</dbReference>
<evidence type="ECO:0000313" key="3">
    <source>
        <dbReference type="Proteomes" id="UP000761534"/>
    </source>
</evidence>
<sequence>MPYFSTGRGGSGNIAKGGSTPEPQEGEPGDDYPKITQEVYTTGRGGAGNMRQNTDEEKTRIAQDVDQDDRIIEPSRSNPAFGRGGYGNVQAAREAEKQTLLQRAMQLFRGHN</sequence>
<dbReference type="PANTHER" id="PTHR34693">
    <property type="entry name" value="PROTEIN PAR32"/>
    <property type="match status" value="1"/>
</dbReference>
<evidence type="ECO:0000256" key="1">
    <source>
        <dbReference type="SAM" id="MobiDB-lite"/>
    </source>
</evidence>
<dbReference type="VEuPathDB" id="FungiDB:TRICI_001319"/>
<feature type="region of interest" description="Disordered" evidence="1">
    <location>
        <begin position="41"/>
        <end position="60"/>
    </location>
</feature>
<reference evidence="2" key="1">
    <citation type="journal article" date="2019" name="G3 (Bethesda)">
        <title>Genome Assemblies of Two Rare Opportunistic Yeast Pathogens: Diutina rugosa (syn. Candida rugosa) and Trichomonascus ciferrii (syn. Candida ciferrii).</title>
        <authorList>
            <person name="Mixao V."/>
            <person name="Saus E."/>
            <person name="Hansen A.P."/>
            <person name="Lass-Florl C."/>
            <person name="Gabaldon T."/>
        </authorList>
    </citation>
    <scope>NUCLEOTIDE SEQUENCE</scope>
    <source>
        <strain evidence="2">CBS 4856</strain>
    </source>
</reference>
<dbReference type="Proteomes" id="UP000761534">
    <property type="component" value="Unassembled WGS sequence"/>
</dbReference>
<dbReference type="OrthoDB" id="3063476at2759"/>
<dbReference type="AlphaFoldDB" id="A0A642VAY6"/>
<organism evidence="2 3">
    <name type="scientific">Trichomonascus ciferrii</name>
    <dbReference type="NCBI Taxonomy" id="44093"/>
    <lineage>
        <taxon>Eukaryota</taxon>
        <taxon>Fungi</taxon>
        <taxon>Dikarya</taxon>
        <taxon>Ascomycota</taxon>
        <taxon>Saccharomycotina</taxon>
        <taxon>Dipodascomycetes</taxon>
        <taxon>Dipodascales</taxon>
        <taxon>Trichomonascaceae</taxon>
        <taxon>Trichomonascus</taxon>
        <taxon>Trichomonascus ciferrii complex</taxon>
    </lineage>
</organism>
<accession>A0A642VAY6</accession>
<evidence type="ECO:0000313" key="2">
    <source>
        <dbReference type="EMBL" id="KAA8916456.1"/>
    </source>
</evidence>
<keyword evidence="3" id="KW-1185">Reference proteome</keyword>
<gene>
    <name evidence="2" type="ORF">TRICI_001319</name>
</gene>